<evidence type="ECO:0000313" key="7">
    <source>
        <dbReference type="EMBL" id="MBB6479855.1"/>
    </source>
</evidence>
<keyword evidence="5 6" id="KW-0326">Glycosidase</keyword>
<dbReference type="CDD" id="cd18620">
    <property type="entry name" value="GH43_XylA-like"/>
    <property type="match status" value="1"/>
</dbReference>
<keyword evidence="2" id="KW-0858">Xylan degradation</keyword>
<evidence type="ECO:0000256" key="3">
    <source>
        <dbReference type="ARBA" id="ARBA00022801"/>
    </source>
</evidence>
<evidence type="ECO:0000256" key="6">
    <source>
        <dbReference type="RuleBase" id="RU361187"/>
    </source>
</evidence>
<dbReference type="PANTHER" id="PTHR43772">
    <property type="entry name" value="ENDO-1,4-BETA-XYLANASE"/>
    <property type="match status" value="1"/>
</dbReference>
<evidence type="ECO:0000256" key="2">
    <source>
        <dbReference type="ARBA" id="ARBA00022651"/>
    </source>
</evidence>
<proteinExistence type="inferred from homology"/>
<evidence type="ECO:0000313" key="8">
    <source>
        <dbReference type="Proteomes" id="UP000587760"/>
    </source>
</evidence>
<dbReference type="RefSeq" id="WP_184745455.1">
    <property type="nucleotide sequence ID" value="NZ_JACHGJ010000002.1"/>
</dbReference>
<dbReference type="GO" id="GO:0004553">
    <property type="term" value="F:hydrolase activity, hydrolyzing O-glycosyl compounds"/>
    <property type="evidence" value="ECO:0007669"/>
    <property type="project" value="InterPro"/>
</dbReference>
<comment type="caution">
    <text evidence="7">The sequence shown here is derived from an EMBL/GenBank/DDBJ whole genome shotgun (WGS) entry which is preliminary data.</text>
</comment>
<dbReference type="Gene3D" id="2.115.10.20">
    <property type="entry name" value="Glycosyl hydrolase domain, family 43"/>
    <property type="match status" value="1"/>
</dbReference>
<dbReference type="InterPro" id="IPR052176">
    <property type="entry name" value="Glycosyl_Hydrlase_43_Enz"/>
</dbReference>
<evidence type="ECO:0000256" key="4">
    <source>
        <dbReference type="ARBA" id="ARBA00023277"/>
    </source>
</evidence>
<accession>A0A841R7M2</accession>
<organism evidence="7 8">
    <name type="scientific">Spirochaeta isovalerica</name>
    <dbReference type="NCBI Taxonomy" id="150"/>
    <lineage>
        <taxon>Bacteria</taxon>
        <taxon>Pseudomonadati</taxon>
        <taxon>Spirochaetota</taxon>
        <taxon>Spirochaetia</taxon>
        <taxon>Spirochaetales</taxon>
        <taxon>Spirochaetaceae</taxon>
        <taxon>Spirochaeta</taxon>
    </lineage>
</organism>
<evidence type="ECO:0000256" key="5">
    <source>
        <dbReference type="ARBA" id="ARBA00023295"/>
    </source>
</evidence>
<keyword evidence="3 6" id="KW-0378">Hydrolase</keyword>
<dbReference type="PANTHER" id="PTHR43772:SF2">
    <property type="entry name" value="PUTATIVE (AFU_ORTHOLOGUE AFUA_2G04480)-RELATED"/>
    <property type="match status" value="1"/>
</dbReference>
<sequence length="481" mass="53826">MNNSVFNPFLPAGEYIPDGEPRVFGDRVYLYGSHDRFNGAIFCLNDYVSYSAPLENLSDWRYEGIIYRKTQDPGNRLGLRLLFAPDVVQGSDNRYYLYYTLDFSGIMGVAVSDRPSGPFSFHGHIRDSGGARWGRRTGDHLPFDPGVLVDRGRVYLYSGFAVKIPAPLTGFRSLKSEGGVVVELETDMITIKKEPLLLFPAKGPGSYSDHEFFEASSIRKINDLYYFIYSSRHNHELCYAVSERPDSGFQFAGTLVSLGDIGLSGITQEGKGRNYLGNTHGSLLQHNGKFFIFYHRQTNRNSFSRQACAEELPLGGNGLPVQAEVTSCGLNGKPLPGSGEYGAYIACNLGSLRGVGRYDSYCPRFLFRKHPYITQEGKDGRPGAYQYIANMQNGALVGFKYFEFVQSGTITIKARGAAEGEITVFCSEQGDKVAEFPLHLRNRRRWTEIRTSFSPPVGVHPLYFRFSGKGKMDFLSFTFLR</sequence>
<keyword evidence="8" id="KW-1185">Reference proteome</keyword>
<comment type="similarity">
    <text evidence="1 6">Belongs to the glycosyl hydrolase 43 family.</text>
</comment>
<dbReference type="CDD" id="cd04084">
    <property type="entry name" value="CBM6_xylanase-like"/>
    <property type="match status" value="1"/>
</dbReference>
<dbReference type="Pfam" id="PF04616">
    <property type="entry name" value="Glyco_hydro_43"/>
    <property type="match status" value="1"/>
</dbReference>
<keyword evidence="2" id="KW-0624">Polysaccharide degradation</keyword>
<gene>
    <name evidence="7" type="ORF">HNR50_001513</name>
</gene>
<dbReference type="Gene3D" id="2.60.120.260">
    <property type="entry name" value="Galactose-binding domain-like"/>
    <property type="match status" value="1"/>
</dbReference>
<dbReference type="EMBL" id="JACHGJ010000002">
    <property type="protein sequence ID" value="MBB6479855.1"/>
    <property type="molecule type" value="Genomic_DNA"/>
</dbReference>
<protein>
    <recommendedName>
        <fullName evidence="9">Beta-xylosidase</fullName>
    </recommendedName>
</protein>
<reference evidence="7 8" key="1">
    <citation type="submission" date="2020-08" db="EMBL/GenBank/DDBJ databases">
        <title>Genomic Encyclopedia of Type Strains, Phase IV (KMG-IV): sequencing the most valuable type-strain genomes for metagenomic binning, comparative biology and taxonomic classification.</title>
        <authorList>
            <person name="Goeker M."/>
        </authorList>
    </citation>
    <scope>NUCLEOTIDE SEQUENCE [LARGE SCALE GENOMIC DNA]</scope>
    <source>
        <strain evidence="7 8">DSM 2461</strain>
    </source>
</reference>
<evidence type="ECO:0000256" key="1">
    <source>
        <dbReference type="ARBA" id="ARBA00009865"/>
    </source>
</evidence>
<dbReference type="SUPFAM" id="SSF75005">
    <property type="entry name" value="Arabinanase/levansucrase/invertase"/>
    <property type="match status" value="1"/>
</dbReference>
<evidence type="ECO:0008006" key="9">
    <source>
        <dbReference type="Google" id="ProtNLM"/>
    </source>
</evidence>
<dbReference type="InterPro" id="IPR006710">
    <property type="entry name" value="Glyco_hydro_43"/>
</dbReference>
<name>A0A841R7M2_9SPIO</name>
<dbReference type="GO" id="GO:0045493">
    <property type="term" value="P:xylan catabolic process"/>
    <property type="evidence" value="ECO:0007669"/>
    <property type="project" value="UniProtKB-KW"/>
</dbReference>
<dbReference type="Proteomes" id="UP000587760">
    <property type="component" value="Unassembled WGS sequence"/>
</dbReference>
<keyword evidence="4" id="KW-0119">Carbohydrate metabolism</keyword>
<dbReference type="InterPro" id="IPR023296">
    <property type="entry name" value="Glyco_hydro_beta-prop_sf"/>
</dbReference>
<dbReference type="AlphaFoldDB" id="A0A841R7M2"/>